<evidence type="ECO:0000313" key="2">
    <source>
        <dbReference type="Proteomes" id="UP000692954"/>
    </source>
</evidence>
<sequence length="337" mass="39037">MQQLQNSVLDKDMLLQTDGSLYLGTIIRSNLQGFGLLINPDGSYYYGEFKDSNPINIGIYKLQNSCIKLHFDGSSNLIDSENIHNKSFLYKVIPFKNNSYGDRILIKRYTNMIMYGLTKKGQYHGFCVQHYKNGDTFYGQIIKGKKEGDAIEFKNNKQQWFWLIYKDDIIQQQKFYGDNFVPRELIIELFSSIHLKLPNQSKAVSLANIQFSINNTLLDMNLDNSINKNLQYIENEKPRQFQNLVDEEQIEFEDNLQYKELQDFSNDNLNNLTKTEVEQTKIRIGRSSSCLVGSSLNPSSTSNIRDIRDMVKTKIIIKRSTSPVLTTIRPLFSVIRV</sequence>
<organism evidence="1 2">
    <name type="scientific">Paramecium sonneborni</name>
    <dbReference type="NCBI Taxonomy" id="65129"/>
    <lineage>
        <taxon>Eukaryota</taxon>
        <taxon>Sar</taxon>
        <taxon>Alveolata</taxon>
        <taxon>Ciliophora</taxon>
        <taxon>Intramacronucleata</taxon>
        <taxon>Oligohymenophorea</taxon>
        <taxon>Peniculida</taxon>
        <taxon>Parameciidae</taxon>
        <taxon>Paramecium</taxon>
    </lineage>
</organism>
<dbReference type="Proteomes" id="UP000692954">
    <property type="component" value="Unassembled WGS sequence"/>
</dbReference>
<accession>A0A8S1JZP4</accession>
<reference evidence="1" key="1">
    <citation type="submission" date="2021-01" db="EMBL/GenBank/DDBJ databases">
        <authorList>
            <consortium name="Genoscope - CEA"/>
            <person name="William W."/>
        </authorList>
    </citation>
    <scope>NUCLEOTIDE SEQUENCE</scope>
</reference>
<proteinExistence type="predicted"/>
<evidence type="ECO:0000313" key="1">
    <source>
        <dbReference type="EMBL" id="CAD8048368.1"/>
    </source>
</evidence>
<name>A0A8S1JZP4_9CILI</name>
<dbReference type="OrthoDB" id="299524at2759"/>
<comment type="caution">
    <text evidence="1">The sequence shown here is derived from an EMBL/GenBank/DDBJ whole genome shotgun (WGS) entry which is preliminary data.</text>
</comment>
<protein>
    <recommendedName>
        <fullName evidence="3">MORN motif protein</fullName>
    </recommendedName>
</protein>
<dbReference type="EMBL" id="CAJJDN010000003">
    <property type="protein sequence ID" value="CAD8048368.1"/>
    <property type="molecule type" value="Genomic_DNA"/>
</dbReference>
<dbReference type="AlphaFoldDB" id="A0A8S1JZP4"/>
<keyword evidence="2" id="KW-1185">Reference proteome</keyword>
<gene>
    <name evidence="1" type="ORF">PSON_ATCC_30995.1.T0030184</name>
</gene>
<evidence type="ECO:0008006" key="3">
    <source>
        <dbReference type="Google" id="ProtNLM"/>
    </source>
</evidence>